<reference evidence="1 2" key="1">
    <citation type="journal article" date="2020" name="ISME J.">
        <title>Uncovering the hidden diversity of litter-decomposition mechanisms in mushroom-forming fungi.</title>
        <authorList>
            <person name="Floudas D."/>
            <person name="Bentzer J."/>
            <person name="Ahren D."/>
            <person name="Johansson T."/>
            <person name="Persson P."/>
            <person name="Tunlid A."/>
        </authorList>
    </citation>
    <scope>NUCLEOTIDE SEQUENCE [LARGE SCALE GENOMIC DNA]</scope>
    <source>
        <strain evidence="1 2">CBS 661.87</strain>
    </source>
</reference>
<organism evidence="1 2">
    <name type="scientific">Tricholomella constricta</name>
    <dbReference type="NCBI Taxonomy" id="117010"/>
    <lineage>
        <taxon>Eukaryota</taxon>
        <taxon>Fungi</taxon>
        <taxon>Dikarya</taxon>
        <taxon>Basidiomycota</taxon>
        <taxon>Agaricomycotina</taxon>
        <taxon>Agaricomycetes</taxon>
        <taxon>Agaricomycetidae</taxon>
        <taxon>Agaricales</taxon>
        <taxon>Tricholomatineae</taxon>
        <taxon>Lyophyllaceae</taxon>
        <taxon>Tricholomella</taxon>
    </lineage>
</organism>
<dbReference type="OrthoDB" id="3182995at2759"/>
<dbReference type="SUPFAM" id="SSF56112">
    <property type="entry name" value="Protein kinase-like (PK-like)"/>
    <property type="match status" value="1"/>
</dbReference>
<proteinExistence type="predicted"/>
<dbReference type="AlphaFoldDB" id="A0A8H5H8X1"/>
<evidence type="ECO:0000313" key="1">
    <source>
        <dbReference type="EMBL" id="KAF5378874.1"/>
    </source>
</evidence>
<dbReference type="Proteomes" id="UP000565441">
    <property type="component" value="Unassembled WGS sequence"/>
</dbReference>
<evidence type="ECO:0000313" key="2">
    <source>
        <dbReference type="Proteomes" id="UP000565441"/>
    </source>
</evidence>
<protein>
    <submittedName>
        <fullName evidence="1">Uncharacterized protein</fullName>
    </submittedName>
</protein>
<dbReference type="InterPro" id="IPR011009">
    <property type="entry name" value="Kinase-like_dom_sf"/>
</dbReference>
<dbReference type="EMBL" id="JAACJP010000018">
    <property type="protein sequence ID" value="KAF5378874.1"/>
    <property type="molecule type" value="Genomic_DNA"/>
</dbReference>
<comment type="caution">
    <text evidence="1">The sequence shown here is derived from an EMBL/GenBank/DDBJ whole genome shotgun (WGS) entry which is preliminary data.</text>
</comment>
<accession>A0A8H5H8X1</accession>
<gene>
    <name evidence="1" type="ORF">D9615_006900</name>
</gene>
<sequence length="330" mass="37759">MTSTLQIELSESDGLSSQFANYNHIICGPISMQRDEQTDGTIGAKQMKAKILALLDETDYSVVFKAELDSGLAVVLKFSGDGNSPTDLCEEAAAYTGCLKTLQGSVVPKYYGKYSTRCPHGRYLVCIVLEDCGEEIGRDLDELENKEKYKILEKLGEFHLGSNYHPGDFGDHNVLVRNEEYRIIGFHRDNMWHHECKFDGRWRFGEDFKPDINNCGLLGNVGLSFDIWKREIPLRIDINRRDYACTGYPSQKVIDTLLEEDGRLTVLPFTPWFLLTWLRDICKHQDEEELDSDDEEDLQAILHYSRETKPTLPEWFLDLVQSNISASTEH</sequence>
<name>A0A8H5H8X1_9AGAR</name>
<keyword evidence="2" id="KW-1185">Reference proteome</keyword>